<dbReference type="InterPro" id="IPR043426">
    <property type="entry name" value="MltB-like"/>
</dbReference>
<evidence type="ECO:0000259" key="3">
    <source>
        <dbReference type="Pfam" id="PF13406"/>
    </source>
</evidence>
<feature type="chain" id="PRO_5008379030" evidence="2">
    <location>
        <begin position="24"/>
        <end position="355"/>
    </location>
</feature>
<dbReference type="Gene3D" id="1.10.530.10">
    <property type="match status" value="1"/>
</dbReference>
<dbReference type="EC" id="4.2.2.-" evidence="4"/>
<reference evidence="4 5" key="1">
    <citation type="submission" date="2016-06" db="EMBL/GenBank/DDBJ databases">
        <authorList>
            <person name="Kjaerup R.B."/>
            <person name="Dalgaard T.S."/>
            <person name="Juul-Madsen H.R."/>
        </authorList>
    </citation>
    <scope>NUCLEOTIDE SEQUENCE [LARGE SCALE GENOMIC DNA]</scope>
    <source>
        <strain evidence="4 5">CECT 8886</strain>
    </source>
</reference>
<dbReference type="InterPro" id="IPR011757">
    <property type="entry name" value="Lytic_transglycosylase_MltB"/>
</dbReference>
<dbReference type="PROSITE" id="PS51257">
    <property type="entry name" value="PROKAR_LIPOPROTEIN"/>
    <property type="match status" value="1"/>
</dbReference>
<dbReference type="OrthoDB" id="9772911at2"/>
<dbReference type="GO" id="GO:0009253">
    <property type="term" value="P:peptidoglycan catabolic process"/>
    <property type="evidence" value="ECO:0007669"/>
    <property type="project" value="TreeGrafter"/>
</dbReference>
<proteinExistence type="predicted"/>
<dbReference type="InterPro" id="IPR031304">
    <property type="entry name" value="SLT_2"/>
</dbReference>
<dbReference type="Pfam" id="PF13406">
    <property type="entry name" value="SLT_2"/>
    <property type="match status" value="1"/>
</dbReference>
<feature type="active site" evidence="1">
    <location>
        <position position="150"/>
    </location>
</feature>
<dbReference type="InterPro" id="IPR023346">
    <property type="entry name" value="Lysozyme-like_dom_sf"/>
</dbReference>
<dbReference type="STRING" id="1792290.MSP8886_02146"/>
<dbReference type="EMBL" id="FLOB01000004">
    <property type="protein sequence ID" value="SBS31519.1"/>
    <property type="molecule type" value="Genomic_DNA"/>
</dbReference>
<gene>
    <name evidence="4" type="primary">mltB</name>
    <name evidence="4" type="ORF">MSP8886_02146</name>
</gene>
<dbReference type="AlphaFoldDB" id="A0A1A8TGV6"/>
<dbReference type="SUPFAM" id="SSF53955">
    <property type="entry name" value="Lysozyme-like"/>
    <property type="match status" value="1"/>
</dbReference>
<dbReference type="PANTHER" id="PTHR30163:SF9">
    <property type="entry name" value="MEMBRANE-BOUND LYTIC MUREIN TRANSGLYCOSYLASE B"/>
    <property type="match status" value="1"/>
</dbReference>
<keyword evidence="4" id="KW-0456">Lyase</keyword>
<dbReference type="GO" id="GO:0008933">
    <property type="term" value="F:peptidoglycan lytic transglycosylase activity"/>
    <property type="evidence" value="ECO:0007669"/>
    <property type="project" value="TreeGrafter"/>
</dbReference>
<dbReference type="PANTHER" id="PTHR30163">
    <property type="entry name" value="MEMBRANE-BOUND LYTIC MUREIN TRANSGLYCOSYLASE B"/>
    <property type="match status" value="1"/>
</dbReference>
<dbReference type="Proteomes" id="UP000092544">
    <property type="component" value="Unassembled WGS sequence"/>
</dbReference>
<dbReference type="CDD" id="cd13399">
    <property type="entry name" value="Slt35-like"/>
    <property type="match status" value="1"/>
</dbReference>
<accession>A0A1A8TGV6</accession>
<keyword evidence="5" id="KW-1185">Reference proteome</keyword>
<evidence type="ECO:0000313" key="5">
    <source>
        <dbReference type="Proteomes" id="UP000092544"/>
    </source>
</evidence>
<evidence type="ECO:0000313" key="4">
    <source>
        <dbReference type="EMBL" id="SBS31519.1"/>
    </source>
</evidence>
<dbReference type="NCBIfam" id="TIGR02282">
    <property type="entry name" value="MltB"/>
    <property type="match status" value="1"/>
</dbReference>
<evidence type="ECO:0000256" key="2">
    <source>
        <dbReference type="SAM" id="SignalP"/>
    </source>
</evidence>
<organism evidence="4 5">
    <name type="scientific">Marinomonas spartinae</name>
    <dbReference type="NCBI Taxonomy" id="1792290"/>
    <lineage>
        <taxon>Bacteria</taxon>
        <taxon>Pseudomonadati</taxon>
        <taxon>Pseudomonadota</taxon>
        <taxon>Gammaproteobacteria</taxon>
        <taxon>Oceanospirillales</taxon>
        <taxon>Oceanospirillaceae</taxon>
        <taxon>Marinomonas</taxon>
    </lineage>
</organism>
<feature type="signal peptide" evidence="2">
    <location>
        <begin position="1"/>
        <end position="23"/>
    </location>
</feature>
<dbReference type="FunFam" id="1.10.8.350:FF:000001">
    <property type="entry name" value="Lytic murein transglycosylase B"/>
    <property type="match status" value="1"/>
</dbReference>
<name>A0A1A8TGV6_9GAMM</name>
<sequence>MIKLALGMLLVLGLSGCSSLSQSKETLQEGNRLGVSNTLLEDAPDSYKDSYAADPEVQAFIKRMVREDHYNKATLELAFSRIKPRETVITKSNNQPEVITPFYEYRKNFLTKKRIREGRAFAKKNRYWLQKAQKEYGVDWHVIVALIGVETYYGRITGGKDVFTSLATLAFNYPRRQDYFQDELRAYLLLARKEGWKIGETDGSYSGAMGMVQFMPTNYQKLAVDFDGDGHVDLWKSDADAIGSVANYLKHHGWEYGKPCLILAQVRNADKVSEWVNFQRKPVKTAVEWSQLGVLPSQPFLPEKMGLIGLRTAENKTTYWLAYENFYTIMDYNPSRRYAMAVLELAKSIDSNDAD</sequence>
<dbReference type="Gene3D" id="1.10.8.350">
    <property type="entry name" value="Bacterial muramidase"/>
    <property type="match status" value="1"/>
</dbReference>
<keyword evidence="2" id="KW-0732">Signal</keyword>
<protein>
    <submittedName>
        <fullName evidence="4">Membrane-bound lytic murein transglycosylase B</fullName>
        <ecNumber evidence="4">4.2.2.-</ecNumber>
    </submittedName>
</protein>
<evidence type="ECO:0000256" key="1">
    <source>
        <dbReference type="PIRSR" id="PIRSR611757-1"/>
    </source>
</evidence>
<feature type="domain" description="Transglycosylase SLT" evidence="3">
    <location>
        <begin position="54"/>
        <end position="347"/>
    </location>
</feature>